<dbReference type="SUPFAM" id="SSF46785">
    <property type="entry name" value="Winged helix' DNA-binding domain"/>
    <property type="match status" value="2"/>
</dbReference>
<evidence type="ECO:0000259" key="5">
    <source>
        <dbReference type="PROSITE" id="PS50949"/>
    </source>
</evidence>
<dbReference type="PROSITE" id="PS50949">
    <property type="entry name" value="HTH_GNTR"/>
    <property type="match status" value="2"/>
</dbReference>
<dbReference type="PANTHER" id="PTHR44846:SF1">
    <property type="entry name" value="MANNOSYL-D-GLYCERATE TRANSPORT_METABOLISM SYSTEM REPRESSOR MNGR-RELATED"/>
    <property type="match status" value="1"/>
</dbReference>
<dbReference type="Gene3D" id="1.10.10.10">
    <property type="entry name" value="Winged helix-like DNA-binding domain superfamily/Winged helix DNA-binding domain"/>
    <property type="match status" value="2"/>
</dbReference>
<dbReference type="Proteomes" id="UP001600941">
    <property type="component" value="Unassembled WGS sequence"/>
</dbReference>
<evidence type="ECO:0000313" key="6">
    <source>
        <dbReference type="EMBL" id="GAA6500588.1"/>
    </source>
</evidence>
<dbReference type="InterPro" id="IPR000524">
    <property type="entry name" value="Tscrpt_reg_HTH_GntR"/>
</dbReference>
<keyword evidence="3" id="KW-0804">Transcription</keyword>
<organism evidence="6 7">
    <name type="scientific">Blautia parvula</name>
    <dbReference type="NCBI Taxonomy" id="2877527"/>
    <lineage>
        <taxon>Bacteria</taxon>
        <taxon>Bacillati</taxon>
        <taxon>Bacillota</taxon>
        <taxon>Clostridia</taxon>
        <taxon>Lachnospirales</taxon>
        <taxon>Lachnospiraceae</taxon>
        <taxon>Blautia</taxon>
    </lineage>
</organism>
<gene>
    <name evidence="6" type="ORF">K340107D12_34040</name>
</gene>
<evidence type="ECO:0000313" key="7">
    <source>
        <dbReference type="Proteomes" id="UP001600941"/>
    </source>
</evidence>
<dbReference type="SMART" id="SM00345">
    <property type="entry name" value="HTH_GNTR"/>
    <property type="match status" value="2"/>
</dbReference>
<dbReference type="RefSeq" id="WP_227210168.1">
    <property type="nucleotide sequence ID" value="NZ_BAABZQ010000001.1"/>
</dbReference>
<feature type="domain" description="HTH gntR-type" evidence="5">
    <location>
        <begin position="241"/>
        <end position="309"/>
    </location>
</feature>
<keyword evidence="1" id="KW-0805">Transcription regulation</keyword>
<evidence type="ECO:0000256" key="1">
    <source>
        <dbReference type="ARBA" id="ARBA00023015"/>
    </source>
</evidence>
<dbReference type="InterPro" id="IPR036390">
    <property type="entry name" value="WH_DNA-bd_sf"/>
</dbReference>
<keyword evidence="7" id="KW-1185">Reference proteome</keyword>
<dbReference type="Pfam" id="PF00392">
    <property type="entry name" value="GntR"/>
    <property type="match status" value="2"/>
</dbReference>
<dbReference type="InterPro" id="IPR036388">
    <property type="entry name" value="WH-like_DNA-bd_sf"/>
</dbReference>
<sequence>MLLESGIYRLVYEYYEARILFGYYRYGESLPSINRICDVFQMAPATVRNALTLLEKKGLIRVDARKTAKVIYKTTPEELRKNAVKYFAPREAGIQELCESGKLLLEPLWQEGVRKCGEKEWQWFMDALSSPLSGAVSMPVKFYYLVLHGMGNGMALNFYWEIIGYVRFPYLVNREEKEAARYTGTESNREQVVTWLHEQYAAFYFDAVKDIKAFLRQHEKAVFPEGAEQVPFYCSIYRQRPQLCYTMVSLVIRDINRGVYTAGDYLPSLPKMAEIYDVSVSTVRRTLSLLNSLGLTKSYQGKGTQICKIVRSMDFSRPEIRESMRLYLESLQILALTIRRISYYTLQHTSEEDRLWLEEAFVKMQRKGKSFYSFETCLFFIEEKCPLSIVRECYGKMREMLAWGYPFTMLRLQERSLHEEYEERIQRAAEELVRKDYEAFSLEWESLLKHEEEIMRFRLERHLTAEKEE</sequence>
<dbReference type="PANTHER" id="PTHR44846">
    <property type="entry name" value="MANNOSYL-D-GLYCERATE TRANSPORT/METABOLISM SYSTEM REPRESSOR MNGR-RELATED"/>
    <property type="match status" value="1"/>
</dbReference>
<reference evidence="6 7" key="1">
    <citation type="submission" date="2024-04" db="EMBL/GenBank/DDBJ databases">
        <title>Defined microbial consortia suppress multidrug-resistant proinflammatory Enterobacteriaceae via ecological control.</title>
        <authorList>
            <person name="Furuichi M."/>
            <person name="Kawaguchi T."/>
            <person name="Pust M."/>
            <person name="Yasuma K."/>
            <person name="Plichta D."/>
            <person name="Hasegawa N."/>
            <person name="Ohya T."/>
            <person name="Bhattarai S."/>
            <person name="Sasajima S."/>
            <person name="Aoto Y."/>
            <person name="Tuganbaev T."/>
            <person name="Yaginuma M."/>
            <person name="Ueda M."/>
            <person name="Okahashi N."/>
            <person name="Amafuji K."/>
            <person name="Kiridooshi Y."/>
            <person name="Sugita K."/>
            <person name="Strazar M."/>
            <person name="Skelly A."/>
            <person name="Suda W."/>
            <person name="Hattori M."/>
            <person name="Nakamoto N."/>
            <person name="Caballero S."/>
            <person name="Norman J."/>
            <person name="Olle B."/>
            <person name="Tanoue T."/>
            <person name="Arita M."/>
            <person name="Bucci V."/>
            <person name="Atarashi K."/>
            <person name="Xavier R."/>
            <person name="Honda K."/>
        </authorList>
    </citation>
    <scope>NUCLEOTIDE SEQUENCE [LARGE SCALE GENOMIC DNA]</scope>
    <source>
        <strain evidence="7">k34-0107-D12</strain>
    </source>
</reference>
<name>A0ABQ0BVL7_9FIRM</name>
<dbReference type="EMBL" id="BAABZQ010000001">
    <property type="protein sequence ID" value="GAA6500588.1"/>
    <property type="molecule type" value="Genomic_DNA"/>
</dbReference>
<evidence type="ECO:0000256" key="2">
    <source>
        <dbReference type="ARBA" id="ARBA00023125"/>
    </source>
</evidence>
<keyword evidence="2" id="KW-0238">DNA-binding</keyword>
<comment type="caution">
    <text evidence="6">The sequence shown here is derived from an EMBL/GenBank/DDBJ whole genome shotgun (WGS) entry which is preliminary data.</text>
</comment>
<dbReference type="InterPro" id="IPR050679">
    <property type="entry name" value="Bact_HTH_transcr_reg"/>
</dbReference>
<evidence type="ECO:0000256" key="3">
    <source>
        <dbReference type="ARBA" id="ARBA00023163"/>
    </source>
</evidence>
<feature type="domain" description="HTH gntR-type" evidence="5">
    <location>
        <begin position="5"/>
        <end position="73"/>
    </location>
</feature>
<feature type="coiled-coil region" evidence="4">
    <location>
        <begin position="411"/>
        <end position="438"/>
    </location>
</feature>
<accession>A0ABQ0BVL7</accession>
<protein>
    <recommendedName>
        <fullName evidence="5">HTH gntR-type domain-containing protein</fullName>
    </recommendedName>
</protein>
<evidence type="ECO:0000256" key="4">
    <source>
        <dbReference type="SAM" id="Coils"/>
    </source>
</evidence>
<keyword evidence="4" id="KW-0175">Coiled coil</keyword>
<proteinExistence type="predicted"/>